<evidence type="ECO:0000313" key="12">
    <source>
        <dbReference type="Proteomes" id="UP001209878"/>
    </source>
</evidence>
<dbReference type="Gene3D" id="1.20.58.900">
    <property type="match status" value="1"/>
</dbReference>
<dbReference type="EMBL" id="JAODUO010001284">
    <property type="protein sequence ID" value="KAK2167242.1"/>
    <property type="molecule type" value="Genomic_DNA"/>
</dbReference>
<keyword evidence="3" id="KW-0479">Metal-binding</keyword>
<evidence type="ECO:0000313" key="11">
    <source>
        <dbReference type="EMBL" id="KAK2167242.1"/>
    </source>
</evidence>
<feature type="compositionally biased region" description="Polar residues" evidence="9">
    <location>
        <begin position="213"/>
        <end position="223"/>
    </location>
</feature>
<dbReference type="CDD" id="cd15489">
    <property type="entry name" value="PHD_SF"/>
    <property type="match status" value="1"/>
</dbReference>
<dbReference type="SUPFAM" id="SSF140741">
    <property type="entry name" value="RUN domain-like"/>
    <property type="match status" value="1"/>
</dbReference>
<keyword evidence="6" id="KW-0863">Zinc-finger</keyword>
<dbReference type="InterPro" id="IPR004012">
    <property type="entry name" value="Run_dom"/>
</dbReference>
<dbReference type="InterPro" id="IPR037213">
    <property type="entry name" value="Run_dom_sf"/>
</dbReference>
<feature type="region of interest" description="Disordered" evidence="9">
    <location>
        <begin position="429"/>
        <end position="541"/>
    </location>
</feature>
<organism evidence="11 12">
    <name type="scientific">Ridgeia piscesae</name>
    <name type="common">Tubeworm</name>
    <dbReference type="NCBI Taxonomy" id="27915"/>
    <lineage>
        <taxon>Eukaryota</taxon>
        <taxon>Metazoa</taxon>
        <taxon>Spiralia</taxon>
        <taxon>Lophotrochozoa</taxon>
        <taxon>Annelida</taxon>
        <taxon>Polychaeta</taxon>
        <taxon>Sedentaria</taxon>
        <taxon>Canalipalpata</taxon>
        <taxon>Sabellida</taxon>
        <taxon>Siboglinidae</taxon>
        <taxon>Ridgeia</taxon>
    </lineage>
</organism>
<feature type="region of interest" description="Disordered" evidence="9">
    <location>
        <begin position="211"/>
        <end position="232"/>
    </location>
</feature>
<keyword evidence="2" id="KW-0597">Phosphoprotein</keyword>
<evidence type="ECO:0000256" key="3">
    <source>
        <dbReference type="ARBA" id="ARBA00022723"/>
    </source>
</evidence>
<dbReference type="InterPro" id="IPR025258">
    <property type="entry name" value="RH_dom"/>
</dbReference>
<evidence type="ECO:0000256" key="8">
    <source>
        <dbReference type="ARBA" id="ARBA00023006"/>
    </source>
</evidence>
<keyword evidence="4" id="KW-0677">Repeat</keyword>
<dbReference type="InterPro" id="IPR051366">
    <property type="entry name" value="DEF8"/>
</dbReference>
<dbReference type="GO" id="GO:0005770">
    <property type="term" value="C:late endosome"/>
    <property type="evidence" value="ECO:0007669"/>
    <property type="project" value="UniProtKB-SubCell"/>
</dbReference>
<evidence type="ECO:0000256" key="9">
    <source>
        <dbReference type="SAM" id="MobiDB-lite"/>
    </source>
</evidence>
<proteinExistence type="predicted"/>
<comment type="caution">
    <text evidence="11">The sequence shown here is derived from an EMBL/GenBank/DDBJ whole genome shotgun (WGS) entry which is preliminary data.</text>
</comment>
<keyword evidence="12" id="KW-1185">Reference proteome</keyword>
<dbReference type="PANTHER" id="PTHR12326:SF12">
    <property type="entry name" value="PLECKSTRIN HOMOLOGY AND RUN DOMAIN CONTAINING M1"/>
    <property type="match status" value="1"/>
</dbReference>
<feature type="compositionally biased region" description="Polar residues" evidence="9">
    <location>
        <begin position="274"/>
        <end position="286"/>
    </location>
</feature>
<evidence type="ECO:0000256" key="4">
    <source>
        <dbReference type="ARBA" id="ARBA00022737"/>
    </source>
</evidence>
<name>A0AAD9NEF7_RIDPI</name>
<sequence>MVKCPLWEWVGLPEDEPRKQARIKAGITAHLKMCIKVLQNEYVKSDTPIHSGDSANALCNVLEAIFLHQLKPSIGSKKFTHKDVILQLTRLSQINTDIGMCRAWIRLALNEGLLMNYIDAMIADSDTCRNFYKRTAYIRDLEQPGIMKTYIQGQLSHENVLNVWTTAPLIITGNTDPTQQTLQAVAPSAAIRPVTLPSRIAPVAELQYATGMKKSQSPDGSSATHPVTVRRHRVKRKHLPLTPPNTPFAANLTRSDVDKIRQMALHCYPRSDGSESTATSQISCPDSTDGRQFDSVISSSLQLTPSSSRLSVVSEDVDKQRWLQDVPSVIEVTETNASETTFRNECLEHLHQSSETVLLQSTEREGADKCLFEDDVESKQGIEDVNIKKTCESIISVTSEECRRQQVNATFSEPSQQELMATPTEKLQQVAMTSSEPSQQVKDLNEPPQSRDQNLKEVAMTSSEPSQEVAMTSSEPSQEVAMTSNEPSQEFAMTSSEPPQEVTMTSTDHTTENTALASGVTTDKRKPGASDNISETTPQDKARHIAAIPEFHPVRKATPLEPQLSDVTACFAQVDPASEAECETDAMSVDSREGYLANDMRGVTNEAFIQGNSLGSMQGWSSEFENGVTTETGLGLSDGRHLETEHVKARQSQNTVYGKARVCTYNAGYYCYECHENDEYYIPSRIVHNWDFRKHKVCKQNLDFLQGTKMAPLINVQKINRRLYDHINEMNNSRKVIQFGTKHIYNCPLCRQKGFICEICNNPQVIYPFQLDVTIQCESCWAVYHKACKTDAVKCPKCVRFAQRRIRLGSHLTSGVDYADDPAQD</sequence>
<protein>
    <recommendedName>
        <fullName evidence="10">RUN domain-containing protein</fullName>
    </recommendedName>
</protein>
<feature type="compositionally biased region" description="Polar residues" evidence="9">
    <location>
        <begin position="429"/>
        <end position="452"/>
    </location>
</feature>
<accession>A0AAD9NEF7</accession>
<feature type="compositionally biased region" description="Polar residues" evidence="9">
    <location>
        <begin position="460"/>
        <end position="521"/>
    </location>
</feature>
<dbReference type="GO" id="GO:0008270">
    <property type="term" value="F:zinc ion binding"/>
    <property type="evidence" value="ECO:0007669"/>
    <property type="project" value="UniProtKB-KW"/>
</dbReference>
<dbReference type="Pfam" id="PF02759">
    <property type="entry name" value="RUN"/>
    <property type="match status" value="1"/>
</dbReference>
<gene>
    <name evidence="11" type="ORF">NP493_1284g00007</name>
</gene>
<dbReference type="Proteomes" id="UP001209878">
    <property type="component" value="Unassembled WGS sequence"/>
</dbReference>
<evidence type="ECO:0000256" key="1">
    <source>
        <dbReference type="ARBA" id="ARBA00004603"/>
    </source>
</evidence>
<dbReference type="AlphaFoldDB" id="A0AAD9NEF7"/>
<dbReference type="GO" id="GO:0006914">
    <property type="term" value="P:autophagy"/>
    <property type="evidence" value="ECO:0007669"/>
    <property type="project" value="UniProtKB-KW"/>
</dbReference>
<evidence type="ECO:0000256" key="7">
    <source>
        <dbReference type="ARBA" id="ARBA00022833"/>
    </source>
</evidence>
<dbReference type="PANTHER" id="PTHR12326">
    <property type="entry name" value="PLECKSTRIN HOMOLOGY DOMAIN CONTAINING PROTEIN"/>
    <property type="match status" value="1"/>
</dbReference>
<evidence type="ECO:0000256" key="2">
    <source>
        <dbReference type="ARBA" id="ARBA00022553"/>
    </source>
</evidence>
<keyword evidence="8" id="KW-0072">Autophagy</keyword>
<dbReference type="PROSITE" id="PS50826">
    <property type="entry name" value="RUN"/>
    <property type="match status" value="1"/>
</dbReference>
<reference evidence="11" key="1">
    <citation type="journal article" date="2023" name="Mol. Biol. Evol.">
        <title>Third-Generation Sequencing Reveals the Adaptive Role of the Epigenome in Three Deep-Sea Polychaetes.</title>
        <authorList>
            <person name="Perez M."/>
            <person name="Aroh O."/>
            <person name="Sun Y."/>
            <person name="Lan Y."/>
            <person name="Juniper S.K."/>
            <person name="Young C.R."/>
            <person name="Angers B."/>
            <person name="Qian P.Y."/>
        </authorList>
    </citation>
    <scope>NUCLEOTIDE SEQUENCE</scope>
    <source>
        <strain evidence="11">R07B-5</strain>
    </source>
</reference>
<evidence type="ECO:0000256" key="6">
    <source>
        <dbReference type="ARBA" id="ARBA00022771"/>
    </source>
</evidence>
<feature type="domain" description="RUN" evidence="10">
    <location>
        <begin position="1"/>
        <end position="166"/>
    </location>
</feature>
<dbReference type="SMART" id="SM01175">
    <property type="entry name" value="DUF4206"/>
    <property type="match status" value="1"/>
</dbReference>
<dbReference type="SMART" id="SM00593">
    <property type="entry name" value="RUN"/>
    <property type="match status" value="1"/>
</dbReference>
<evidence type="ECO:0000259" key="10">
    <source>
        <dbReference type="PROSITE" id="PS50826"/>
    </source>
</evidence>
<evidence type="ECO:0000256" key="5">
    <source>
        <dbReference type="ARBA" id="ARBA00022753"/>
    </source>
</evidence>
<feature type="region of interest" description="Disordered" evidence="9">
    <location>
        <begin position="270"/>
        <end position="289"/>
    </location>
</feature>
<comment type="subcellular location">
    <subcellularLocation>
        <location evidence="1">Late endosome</location>
    </subcellularLocation>
</comment>
<dbReference type="Pfam" id="PF13901">
    <property type="entry name" value="RH_dom"/>
    <property type="match status" value="1"/>
</dbReference>
<keyword evidence="5" id="KW-0967">Endosome</keyword>
<keyword evidence="7" id="KW-0862">Zinc</keyword>